<evidence type="ECO:0000256" key="2">
    <source>
        <dbReference type="SAM" id="SignalP"/>
    </source>
</evidence>
<comment type="caution">
    <text evidence="3">The sequence shown here is derived from an EMBL/GenBank/DDBJ whole genome shotgun (WGS) entry which is preliminary data.</text>
</comment>
<evidence type="ECO:0000256" key="1">
    <source>
        <dbReference type="ARBA" id="ARBA00007068"/>
    </source>
</evidence>
<dbReference type="InterPro" id="IPR005321">
    <property type="entry name" value="Peptidase_S58_DmpA"/>
</dbReference>
<dbReference type="PANTHER" id="PTHR36512:SF3">
    <property type="entry name" value="BLR5678 PROTEIN"/>
    <property type="match status" value="1"/>
</dbReference>
<comment type="similarity">
    <text evidence="1">Belongs to the peptidase S58 family.</text>
</comment>
<dbReference type="Proteomes" id="UP000268094">
    <property type="component" value="Unassembled WGS sequence"/>
</dbReference>
<dbReference type="RefSeq" id="WP_120544931.1">
    <property type="nucleotide sequence ID" value="NZ_RAVZ01000371.1"/>
</dbReference>
<proteinExistence type="inferred from homology"/>
<dbReference type="Gene3D" id="3.60.70.12">
    <property type="entry name" value="L-amino peptidase D-ALA esterase/amidase"/>
    <property type="match status" value="1"/>
</dbReference>
<gene>
    <name evidence="3" type="ORF">D7V88_34940</name>
</gene>
<dbReference type="Pfam" id="PF03576">
    <property type="entry name" value="Peptidase_S58"/>
    <property type="match status" value="1"/>
</dbReference>
<sequence length="421" mass="43838">MKPVRQAIPTCLLCLLLLLPLAAPAQTSRPRARASDLGISFGGTPGALNAITDVKGVEVGHTTLHSGGGAPGSPQVRTGVTAVLPRGRDAVAHPVFAATYALNGSGEMTGTHWVKESGLLSGPVMITNTHAVGAVHEGVIAWAQQRNLTWELGLPVVAETWDGLLNDIDGFHVRPTHAMQAMDAARPGPVPEGSVGGGTGMVCHGFKGGIGTSSRRLPAEQGGYTLGVLVQCNYGSRRLLSVAGVPVGEEIPDLRACYTGAQPPKGPFFSQMKPCAERAGTTPTHPEGMGSIIVVVATDAPLLPHQLDRIARRVPLALGKMGALGEDFSGDIFLAFSTQRALPVDGAPAASVAMLENERLNPLFEATVQATQEAILNAMLVSDTMTGNQGARVYGLPHDRLVKVLRKAGRLPPAPKPKPGK</sequence>
<reference evidence="4" key="1">
    <citation type="submission" date="2018-09" db="EMBL/GenBank/DDBJ databases">
        <authorList>
            <person name="Livingstone P.G."/>
            <person name="Whitworth D.E."/>
        </authorList>
    </citation>
    <scope>NUCLEOTIDE SEQUENCE [LARGE SCALE GENOMIC DNA]</scope>
    <source>
        <strain evidence="4">CA054A</strain>
    </source>
</reference>
<name>A0A3A8I3U2_9BACT</name>
<keyword evidence="4" id="KW-1185">Reference proteome</keyword>
<dbReference type="SUPFAM" id="SSF56266">
    <property type="entry name" value="DmpA/ArgJ-like"/>
    <property type="match status" value="1"/>
</dbReference>
<evidence type="ECO:0000313" key="3">
    <source>
        <dbReference type="EMBL" id="RKG74400.1"/>
    </source>
</evidence>
<evidence type="ECO:0000313" key="4">
    <source>
        <dbReference type="Proteomes" id="UP000268094"/>
    </source>
</evidence>
<dbReference type="EMBL" id="RAVZ01000371">
    <property type="protein sequence ID" value="RKG74400.1"/>
    <property type="molecule type" value="Genomic_DNA"/>
</dbReference>
<dbReference type="InterPro" id="IPR016117">
    <property type="entry name" value="ArgJ-like_dom_sf"/>
</dbReference>
<accession>A0A3A8I3U2</accession>
<organism evidence="3 4">
    <name type="scientific">Corallococcus terminator</name>
    <dbReference type="NCBI Taxonomy" id="2316733"/>
    <lineage>
        <taxon>Bacteria</taxon>
        <taxon>Pseudomonadati</taxon>
        <taxon>Myxococcota</taxon>
        <taxon>Myxococcia</taxon>
        <taxon>Myxococcales</taxon>
        <taxon>Cystobacterineae</taxon>
        <taxon>Myxococcaceae</taxon>
        <taxon>Corallococcus</taxon>
    </lineage>
</organism>
<dbReference type="CDD" id="cd02253">
    <property type="entry name" value="DmpA"/>
    <property type="match status" value="1"/>
</dbReference>
<keyword evidence="2" id="KW-0732">Signal</keyword>
<dbReference type="OrthoDB" id="9770388at2"/>
<feature type="signal peptide" evidence="2">
    <location>
        <begin position="1"/>
        <end position="25"/>
    </location>
</feature>
<protein>
    <submittedName>
        <fullName evidence="3">S58 family peptidase</fullName>
    </submittedName>
</protein>
<dbReference type="AlphaFoldDB" id="A0A3A8I3U2"/>
<feature type="chain" id="PRO_5017188104" evidence="2">
    <location>
        <begin position="26"/>
        <end position="421"/>
    </location>
</feature>
<dbReference type="PANTHER" id="PTHR36512">
    <property type="entry name" value="D-AMINOPEPTIDASE"/>
    <property type="match status" value="1"/>
</dbReference>
<dbReference type="GO" id="GO:0004177">
    <property type="term" value="F:aminopeptidase activity"/>
    <property type="evidence" value="ECO:0007669"/>
    <property type="project" value="TreeGrafter"/>
</dbReference>